<protein>
    <submittedName>
        <fullName evidence="1">6197_t:CDS:1</fullName>
    </submittedName>
</protein>
<evidence type="ECO:0000313" key="1">
    <source>
        <dbReference type="EMBL" id="CAG8818199.1"/>
    </source>
</evidence>
<evidence type="ECO:0000313" key="2">
    <source>
        <dbReference type="Proteomes" id="UP000789901"/>
    </source>
</evidence>
<sequence>MDRSEDNLVFDYKALGKDLENVNKENIGELNVNNISGKEYEEVE</sequence>
<dbReference type="Proteomes" id="UP000789901">
    <property type="component" value="Unassembled WGS sequence"/>
</dbReference>
<comment type="caution">
    <text evidence="1">The sequence shown here is derived from an EMBL/GenBank/DDBJ whole genome shotgun (WGS) entry which is preliminary data.</text>
</comment>
<proteinExistence type="predicted"/>
<feature type="non-terminal residue" evidence="1">
    <location>
        <position position="44"/>
    </location>
</feature>
<accession>A0ABN7W683</accession>
<dbReference type="EMBL" id="CAJVQB010032342">
    <property type="protein sequence ID" value="CAG8818199.1"/>
    <property type="molecule type" value="Genomic_DNA"/>
</dbReference>
<organism evidence="1 2">
    <name type="scientific">Gigaspora margarita</name>
    <dbReference type="NCBI Taxonomy" id="4874"/>
    <lineage>
        <taxon>Eukaryota</taxon>
        <taxon>Fungi</taxon>
        <taxon>Fungi incertae sedis</taxon>
        <taxon>Mucoromycota</taxon>
        <taxon>Glomeromycotina</taxon>
        <taxon>Glomeromycetes</taxon>
        <taxon>Diversisporales</taxon>
        <taxon>Gigasporaceae</taxon>
        <taxon>Gigaspora</taxon>
    </lineage>
</organism>
<name>A0ABN7W683_GIGMA</name>
<reference evidence="1 2" key="1">
    <citation type="submission" date="2021-06" db="EMBL/GenBank/DDBJ databases">
        <authorList>
            <person name="Kallberg Y."/>
            <person name="Tangrot J."/>
            <person name="Rosling A."/>
        </authorList>
    </citation>
    <scope>NUCLEOTIDE SEQUENCE [LARGE SCALE GENOMIC DNA]</scope>
    <source>
        <strain evidence="1 2">120-4 pot B 10/14</strain>
    </source>
</reference>
<keyword evidence="2" id="KW-1185">Reference proteome</keyword>
<gene>
    <name evidence="1" type="ORF">GMARGA_LOCUS26998</name>
</gene>